<dbReference type="EMBL" id="LCIT01000031">
    <property type="protein sequence ID" value="KKT61430.1"/>
    <property type="molecule type" value="Genomic_DNA"/>
</dbReference>
<sequence length="47" mass="5258">MIRVGMYDPEGTTPLQRIVKIDGEPWVCAGCQRGSEPKEVTVIKQQL</sequence>
<gene>
    <name evidence="1" type="ORF">UW55_C0031G0003</name>
</gene>
<evidence type="ECO:0000313" key="2">
    <source>
        <dbReference type="Proteomes" id="UP000033945"/>
    </source>
</evidence>
<accession>A0A0G1IQJ5</accession>
<comment type="caution">
    <text evidence="1">The sequence shown here is derived from an EMBL/GenBank/DDBJ whole genome shotgun (WGS) entry which is preliminary data.</text>
</comment>
<organism evidence="1 2">
    <name type="scientific">Candidatus Giovannonibacteria bacterium GW2011_GWA2_44_26</name>
    <dbReference type="NCBI Taxonomy" id="1618648"/>
    <lineage>
        <taxon>Bacteria</taxon>
        <taxon>Candidatus Giovannoniibacteriota</taxon>
    </lineage>
</organism>
<evidence type="ECO:0000313" key="1">
    <source>
        <dbReference type="EMBL" id="KKT61430.1"/>
    </source>
</evidence>
<name>A0A0G1IQJ5_9BACT</name>
<dbReference type="Proteomes" id="UP000033945">
    <property type="component" value="Unassembled WGS sequence"/>
</dbReference>
<dbReference type="AlphaFoldDB" id="A0A0G1IQJ5"/>
<protein>
    <submittedName>
        <fullName evidence="1">Uncharacterized protein</fullName>
    </submittedName>
</protein>
<reference evidence="1 2" key="1">
    <citation type="journal article" date="2015" name="Nature">
        <title>rRNA introns, odd ribosomes, and small enigmatic genomes across a large radiation of phyla.</title>
        <authorList>
            <person name="Brown C.T."/>
            <person name="Hug L.A."/>
            <person name="Thomas B.C."/>
            <person name="Sharon I."/>
            <person name="Castelle C.J."/>
            <person name="Singh A."/>
            <person name="Wilkins M.J."/>
            <person name="Williams K.H."/>
            <person name="Banfield J.F."/>
        </authorList>
    </citation>
    <scope>NUCLEOTIDE SEQUENCE [LARGE SCALE GENOMIC DNA]</scope>
</reference>
<proteinExistence type="predicted"/>